<sequence>MPSRCLNRVTLIGNLTRDPELRYTPAGMAVVSFGLATNRVWNTKQGERKEDAQFHRIVAWNKLAELCSQLLAKGRRAYVEGRIQYREWTDQDGQKKQVAEIVIDDMIVLDSNRSGGSAAEGPAMEYGEVEDAPMETEGESAVIDDIVIPDGDLGEISSEPPKDKVKKEKSEDKSDDKAEEEMPF</sequence>
<dbReference type="HAMAP" id="MF_00984">
    <property type="entry name" value="SSB"/>
    <property type="match status" value="1"/>
</dbReference>
<evidence type="ECO:0000256" key="4">
    <source>
        <dbReference type="SAM" id="MobiDB-lite"/>
    </source>
</evidence>
<protein>
    <recommendedName>
        <fullName evidence="2 3">Single-stranded DNA-binding protein</fullName>
        <shortName evidence="2">SSB</shortName>
    </recommendedName>
</protein>
<dbReference type="PROSITE" id="PS50935">
    <property type="entry name" value="SSB"/>
    <property type="match status" value="1"/>
</dbReference>
<evidence type="ECO:0000313" key="6">
    <source>
        <dbReference type="Proteomes" id="UP000034406"/>
    </source>
</evidence>
<evidence type="ECO:0000256" key="2">
    <source>
        <dbReference type="HAMAP-Rule" id="MF_00984"/>
    </source>
</evidence>
<dbReference type="Gene3D" id="2.40.50.140">
    <property type="entry name" value="Nucleic acid-binding proteins"/>
    <property type="match status" value="1"/>
</dbReference>
<dbReference type="STRING" id="1618490.US90_C0025G0012"/>
<reference evidence="5 6" key="1">
    <citation type="journal article" date="2015" name="Nature">
        <title>rRNA introns, odd ribosomes, and small enigmatic genomes across a large radiation of phyla.</title>
        <authorList>
            <person name="Brown C.T."/>
            <person name="Hug L.A."/>
            <person name="Thomas B.C."/>
            <person name="Sharon I."/>
            <person name="Castelle C.J."/>
            <person name="Singh A."/>
            <person name="Wilkins M.J."/>
            <person name="Williams K.H."/>
            <person name="Banfield J.F."/>
        </authorList>
    </citation>
    <scope>NUCLEOTIDE SEQUENCE [LARGE SCALE GENOMIC DNA]</scope>
</reference>
<dbReference type="Proteomes" id="UP000034406">
    <property type="component" value="Unassembled WGS sequence"/>
</dbReference>
<dbReference type="InterPro" id="IPR012340">
    <property type="entry name" value="NA-bd_OB-fold"/>
</dbReference>
<comment type="subunit">
    <text evidence="2">Homotetramer.</text>
</comment>
<evidence type="ECO:0000313" key="5">
    <source>
        <dbReference type="EMBL" id="KKQ68323.1"/>
    </source>
</evidence>
<dbReference type="PANTHER" id="PTHR10302">
    <property type="entry name" value="SINGLE-STRANDED DNA-BINDING PROTEIN"/>
    <property type="match status" value="1"/>
</dbReference>
<comment type="caution">
    <text evidence="5">The sequence shown here is derived from an EMBL/GenBank/DDBJ whole genome shotgun (WGS) entry which is preliminary data.</text>
</comment>
<accession>A0A0G0JKX6</accession>
<organism evidence="5 6">
    <name type="scientific">Candidatus Shapirobacteria bacterium GW2011_GWE2_38_30</name>
    <dbReference type="NCBI Taxonomy" id="1618490"/>
    <lineage>
        <taxon>Bacteria</taxon>
        <taxon>Candidatus Shapironibacteriota</taxon>
    </lineage>
</organism>
<dbReference type="SUPFAM" id="SSF50249">
    <property type="entry name" value="Nucleic acid-binding proteins"/>
    <property type="match status" value="1"/>
</dbReference>
<dbReference type="GO" id="GO:0003697">
    <property type="term" value="F:single-stranded DNA binding"/>
    <property type="evidence" value="ECO:0007669"/>
    <property type="project" value="UniProtKB-UniRule"/>
</dbReference>
<dbReference type="InterPro" id="IPR011344">
    <property type="entry name" value="ssDNA-bd"/>
</dbReference>
<dbReference type="NCBIfam" id="TIGR00621">
    <property type="entry name" value="ssb"/>
    <property type="match status" value="1"/>
</dbReference>
<dbReference type="EMBL" id="LBUT01000025">
    <property type="protein sequence ID" value="KKQ68323.1"/>
    <property type="molecule type" value="Genomic_DNA"/>
</dbReference>
<dbReference type="Pfam" id="PF00436">
    <property type="entry name" value="SSB"/>
    <property type="match status" value="1"/>
</dbReference>
<evidence type="ECO:0000256" key="3">
    <source>
        <dbReference type="RuleBase" id="RU000524"/>
    </source>
</evidence>
<dbReference type="GO" id="GO:0006260">
    <property type="term" value="P:DNA replication"/>
    <property type="evidence" value="ECO:0007669"/>
    <property type="project" value="InterPro"/>
</dbReference>
<proteinExistence type="inferred from homology"/>
<keyword evidence="1 2" id="KW-0238">DNA-binding</keyword>
<feature type="compositionally biased region" description="Basic and acidic residues" evidence="4">
    <location>
        <begin position="160"/>
        <end position="176"/>
    </location>
</feature>
<name>A0A0G0JKX6_9BACT</name>
<dbReference type="PANTHER" id="PTHR10302:SF27">
    <property type="entry name" value="SINGLE-STRANDED DNA-BINDING PROTEIN"/>
    <property type="match status" value="1"/>
</dbReference>
<dbReference type="PATRIC" id="fig|1618490.4.peg.846"/>
<dbReference type="GO" id="GO:0009295">
    <property type="term" value="C:nucleoid"/>
    <property type="evidence" value="ECO:0007669"/>
    <property type="project" value="TreeGrafter"/>
</dbReference>
<dbReference type="InterPro" id="IPR000424">
    <property type="entry name" value="Primosome_PriB/ssb"/>
</dbReference>
<dbReference type="CDD" id="cd04496">
    <property type="entry name" value="SSB_OBF"/>
    <property type="match status" value="1"/>
</dbReference>
<feature type="region of interest" description="Disordered" evidence="4">
    <location>
        <begin position="146"/>
        <end position="184"/>
    </location>
</feature>
<gene>
    <name evidence="5" type="ORF">US90_C0025G0012</name>
</gene>
<evidence type="ECO:0000256" key="1">
    <source>
        <dbReference type="ARBA" id="ARBA00023125"/>
    </source>
</evidence>
<comment type="caution">
    <text evidence="2">Lacks conserved residue(s) required for the propagation of feature annotation.</text>
</comment>
<dbReference type="AlphaFoldDB" id="A0A0G0JKX6"/>